<dbReference type="PANTHER" id="PTHR46401:SF9">
    <property type="entry name" value="MANNOSYLTRANSFERASE A"/>
    <property type="match status" value="1"/>
</dbReference>
<reference evidence="2 3" key="1">
    <citation type="submission" date="2018-05" db="EMBL/GenBank/DDBJ databases">
        <title>Description of Sphingomonas pokkalii sp nov, isolated from the rhizosphere of saline tolerant pokkali rice and its draft genome analysis.</title>
        <authorList>
            <person name="Menon R."/>
            <person name="Kumari S."/>
            <person name="Rameshkumar N."/>
        </authorList>
    </citation>
    <scope>NUCLEOTIDE SEQUENCE [LARGE SCALE GENOMIC DNA]</scope>
    <source>
        <strain evidence="2 3">L3B27</strain>
    </source>
</reference>
<dbReference type="PANTHER" id="PTHR46401">
    <property type="entry name" value="GLYCOSYLTRANSFERASE WBBK-RELATED"/>
    <property type="match status" value="1"/>
</dbReference>
<evidence type="ECO:0000313" key="2">
    <source>
        <dbReference type="EMBL" id="PVX28038.1"/>
    </source>
</evidence>
<dbReference type="CDD" id="cd03809">
    <property type="entry name" value="GT4_MtfB-like"/>
    <property type="match status" value="1"/>
</dbReference>
<dbReference type="GO" id="GO:0016757">
    <property type="term" value="F:glycosyltransferase activity"/>
    <property type="evidence" value="ECO:0007669"/>
    <property type="project" value="InterPro"/>
</dbReference>
<dbReference type="Pfam" id="PF00534">
    <property type="entry name" value="Glycos_transf_1"/>
    <property type="match status" value="1"/>
</dbReference>
<dbReference type="RefSeq" id="WP_116467493.1">
    <property type="nucleotide sequence ID" value="NZ_QENQ01000001.1"/>
</dbReference>
<accession>A0A2U0S9J8</accession>
<comment type="caution">
    <text evidence="2">The sequence shown here is derived from an EMBL/GenBank/DDBJ whole genome shotgun (WGS) entry which is preliminary data.</text>
</comment>
<sequence>MQRDLLIDVSRLIWRTWTGRLPTGIDRVCLAYVDRFAARAQAVVQRGNLRQVLTPALSDAIFRLIREGGPGFRTRAPRLAMRAVVAQRGGQAGNGRLYLNVGHTGLDATGLVTWAQRAQVRPVYLIHDLIPLTHPEFCRVGEDLRHHRRMANALASATGIIGNSQATLDDFAAFAAAEGKPCPPMLAALLGGHPLPADAPPSALDRPYFVTLGTIEGRKNHVLLLQLWRRLITHNAAACPKLVIIGQRGWEAQTALAMLDRLPMLQGHVTVIEDCDDRALAGHLRGARALLMPSFAEGYGLPVVEALGVGTPVVASDLPVFRELAGDLPIYCDPLDGAAWLAAIAHHLQDGDVRAAQLARVQGYAMPSWEGHFAAVEPWLAGL</sequence>
<evidence type="ECO:0000259" key="1">
    <source>
        <dbReference type="Pfam" id="PF00534"/>
    </source>
</evidence>
<dbReference type="SUPFAM" id="SSF53756">
    <property type="entry name" value="UDP-Glycosyltransferase/glycogen phosphorylase"/>
    <property type="match status" value="1"/>
</dbReference>
<protein>
    <submittedName>
        <fullName evidence="2">Glycosyltransferase family 1 protein</fullName>
    </submittedName>
</protein>
<dbReference type="Proteomes" id="UP000245890">
    <property type="component" value="Unassembled WGS sequence"/>
</dbReference>
<dbReference type="Gene3D" id="3.40.50.2000">
    <property type="entry name" value="Glycogen Phosphorylase B"/>
    <property type="match status" value="1"/>
</dbReference>
<feature type="domain" description="Glycosyl transferase family 1" evidence="1">
    <location>
        <begin position="203"/>
        <end position="354"/>
    </location>
</feature>
<keyword evidence="2" id="KW-0808">Transferase</keyword>
<dbReference type="AlphaFoldDB" id="A0A2U0S9J8"/>
<dbReference type="OrthoDB" id="9790710at2"/>
<proteinExistence type="predicted"/>
<evidence type="ECO:0000313" key="3">
    <source>
        <dbReference type="Proteomes" id="UP000245890"/>
    </source>
</evidence>
<dbReference type="EMBL" id="QENQ01000001">
    <property type="protein sequence ID" value="PVX28038.1"/>
    <property type="molecule type" value="Genomic_DNA"/>
</dbReference>
<dbReference type="InterPro" id="IPR001296">
    <property type="entry name" value="Glyco_trans_1"/>
</dbReference>
<keyword evidence="3" id="KW-1185">Reference proteome</keyword>
<gene>
    <name evidence="2" type="ORF">DD559_00645</name>
</gene>
<name>A0A2U0S9J8_9SPHN</name>
<organism evidence="2 3">
    <name type="scientific">Sphingomonas pokkalii</name>
    <dbReference type="NCBI Taxonomy" id="2175090"/>
    <lineage>
        <taxon>Bacteria</taxon>
        <taxon>Pseudomonadati</taxon>
        <taxon>Pseudomonadota</taxon>
        <taxon>Alphaproteobacteria</taxon>
        <taxon>Sphingomonadales</taxon>
        <taxon>Sphingomonadaceae</taxon>
        <taxon>Sphingomonas</taxon>
    </lineage>
</organism>